<dbReference type="STRING" id="40148.A0A0E0AVH8"/>
<dbReference type="InterPro" id="IPR001752">
    <property type="entry name" value="Kinesin_motor_dom"/>
</dbReference>
<evidence type="ECO:0000256" key="5">
    <source>
        <dbReference type="PROSITE-ProRule" id="PRU00283"/>
    </source>
</evidence>
<dbReference type="GO" id="GO:0003777">
    <property type="term" value="F:microtubule motor activity"/>
    <property type="evidence" value="ECO:0007669"/>
    <property type="project" value="InterPro"/>
</dbReference>
<keyword evidence="1" id="KW-0240">DNA-directed RNA polymerase</keyword>
<evidence type="ECO:0000256" key="3">
    <source>
        <dbReference type="ARBA" id="ARBA00023163"/>
    </source>
</evidence>
<dbReference type="Gene3D" id="3.40.850.10">
    <property type="entry name" value="Kinesin motor domain"/>
    <property type="match status" value="1"/>
</dbReference>
<dbReference type="PANTHER" id="PTHR47227:SF8">
    <property type="entry name" value="DNA-DIRECTED RNA POLYMERASES II, IV AND V SUBUNIT 6A"/>
    <property type="match status" value="1"/>
</dbReference>
<dbReference type="GO" id="GO:0003677">
    <property type="term" value="F:DNA binding"/>
    <property type="evidence" value="ECO:0007669"/>
    <property type="project" value="InterPro"/>
</dbReference>
<dbReference type="eggNOG" id="KOG0242">
    <property type="taxonomic scope" value="Eukaryota"/>
</dbReference>
<dbReference type="GO" id="GO:0005524">
    <property type="term" value="F:ATP binding"/>
    <property type="evidence" value="ECO:0007669"/>
    <property type="project" value="InterPro"/>
</dbReference>
<evidence type="ECO:0000256" key="1">
    <source>
        <dbReference type="ARBA" id="ARBA00022478"/>
    </source>
</evidence>
<dbReference type="Proteomes" id="UP000026961">
    <property type="component" value="Chromosome 8"/>
</dbReference>
<dbReference type="InterPro" id="IPR036961">
    <property type="entry name" value="Kinesin_motor_dom_sf"/>
</dbReference>
<dbReference type="GO" id="GO:0005665">
    <property type="term" value="C:RNA polymerase II, core complex"/>
    <property type="evidence" value="ECO:0007669"/>
    <property type="project" value="TreeGrafter"/>
</dbReference>
<reference evidence="8" key="1">
    <citation type="submission" date="2015-04" db="UniProtKB">
        <authorList>
            <consortium name="EnsemblPlants"/>
        </authorList>
    </citation>
    <scope>IDENTIFICATION</scope>
</reference>
<dbReference type="Gene3D" id="3.90.940.10">
    <property type="match status" value="1"/>
</dbReference>
<reference evidence="8" key="2">
    <citation type="submission" date="2018-05" db="EMBL/GenBank/DDBJ databases">
        <title>OgluRS3 (Oryza glumaepatula Reference Sequence Version 3).</title>
        <authorList>
            <person name="Zhang J."/>
            <person name="Kudrna D."/>
            <person name="Lee S."/>
            <person name="Talag J."/>
            <person name="Welchert J."/>
            <person name="Wing R.A."/>
        </authorList>
    </citation>
    <scope>NUCLEOTIDE SEQUENCE [LARGE SCALE GENOMIC DNA]</scope>
</reference>
<proteinExistence type="inferred from homology"/>
<feature type="compositionally biased region" description="Basic and acidic residues" evidence="6">
    <location>
        <begin position="198"/>
        <end position="217"/>
    </location>
</feature>
<dbReference type="SUPFAM" id="SSF52540">
    <property type="entry name" value="P-loop containing nucleoside triphosphate hydrolases"/>
    <property type="match status" value="1"/>
</dbReference>
<sequence>MSHSDVWLLIGCCQVCQQSGFIQNVRNYADFWVTRYEDEPPEPEIEEELCGLFTFSELEGAEEEPENNNEDAVDDVVGAEDDREQEKTARPWKTSKYMTKYERASILGTRALQISMNAPVMVELEWGTDPLEVEALERVYTDCPKPISVHRQQLLCECPILANIEPKQIKFSLFSVTKTLVMAVLGTQVAAHHNGHGTSHENHTQESESSVEQHDPESQDDISIKATPADESPPEETSAAPTKEQDFVDLAGSEQAAQTHAVGARLKEGCHINRSLLTLTTVIRELRKAKCGLFVTHGVMPIAKIDVGRSKLSSHKEAPMVK</sequence>
<dbReference type="GO" id="GO:0003899">
    <property type="term" value="F:DNA-directed RNA polymerase activity"/>
    <property type="evidence" value="ECO:0007669"/>
    <property type="project" value="InterPro"/>
</dbReference>
<dbReference type="Pfam" id="PF00225">
    <property type="entry name" value="Kinesin"/>
    <property type="match status" value="1"/>
</dbReference>
<dbReference type="InterPro" id="IPR036161">
    <property type="entry name" value="RPB6/omega-like_sf"/>
</dbReference>
<keyword evidence="4" id="KW-0505">Motor protein</keyword>
<protein>
    <recommendedName>
        <fullName evidence="7">Kinesin motor domain-containing protein</fullName>
    </recommendedName>
</protein>
<feature type="region of interest" description="Disordered" evidence="6">
    <location>
        <begin position="193"/>
        <end position="242"/>
    </location>
</feature>
<evidence type="ECO:0000259" key="7">
    <source>
        <dbReference type="PROSITE" id="PS50067"/>
    </source>
</evidence>
<dbReference type="GO" id="GO:0006366">
    <property type="term" value="P:transcription by RNA polymerase II"/>
    <property type="evidence" value="ECO:0007669"/>
    <property type="project" value="TreeGrafter"/>
</dbReference>
<evidence type="ECO:0000313" key="8">
    <source>
        <dbReference type="EnsemblPlants" id="OGLUM08G15970.1"/>
    </source>
</evidence>
<dbReference type="GO" id="GO:0005666">
    <property type="term" value="C:RNA polymerase III complex"/>
    <property type="evidence" value="ECO:0007669"/>
    <property type="project" value="TreeGrafter"/>
</dbReference>
<keyword evidence="2" id="KW-0493">Microtubule</keyword>
<dbReference type="AlphaFoldDB" id="A0A0E0AVH8"/>
<dbReference type="GO" id="GO:0005874">
    <property type="term" value="C:microtubule"/>
    <property type="evidence" value="ECO:0007669"/>
    <property type="project" value="UniProtKB-KW"/>
</dbReference>
<dbReference type="PANTHER" id="PTHR47227">
    <property type="entry name" value="DNA-DIRECTED RNA POLYMERASE SUBUNIT K"/>
    <property type="match status" value="1"/>
</dbReference>
<dbReference type="eggNOG" id="KOG3405">
    <property type="taxonomic scope" value="Eukaryota"/>
</dbReference>
<name>A0A0E0AVH8_9ORYZ</name>
<accession>A0A0E0AVH8</accession>
<dbReference type="GO" id="GO:0008017">
    <property type="term" value="F:microtubule binding"/>
    <property type="evidence" value="ECO:0007669"/>
    <property type="project" value="InterPro"/>
</dbReference>
<dbReference type="GO" id="GO:0007018">
    <property type="term" value="P:microtubule-based movement"/>
    <property type="evidence" value="ECO:0007669"/>
    <property type="project" value="InterPro"/>
</dbReference>
<keyword evidence="9" id="KW-1185">Reference proteome</keyword>
<keyword evidence="3" id="KW-0804">Transcription</keyword>
<evidence type="ECO:0000256" key="6">
    <source>
        <dbReference type="SAM" id="MobiDB-lite"/>
    </source>
</evidence>
<dbReference type="GO" id="GO:0005736">
    <property type="term" value="C:RNA polymerase I complex"/>
    <property type="evidence" value="ECO:0007669"/>
    <property type="project" value="TreeGrafter"/>
</dbReference>
<dbReference type="GO" id="GO:0042797">
    <property type="term" value="P:tRNA transcription by RNA polymerase III"/>
    <property type="evidence" value="ECO:0007669"/>
    <property type="project" value="TreeGrafter"/>
</dbReference>
<feature type="domain" description="Kinesin motor" evidence="7">
    <location>
        <begin position="247"/>
        <end position="322"/>
    </location>
</feature>
<comment type="similarity">
    <text evidence="5">Belongs to the TRAFAC class myosin-kinesin ATPase superfamily. Kinesin family.</text>
</comment>
<evidence type="ECO:0000256" key="4">
    <source>
        <dbReference type="ARBA" id="ARBA00023175"/>
    </source>
</evidence>
<dbReference type="GO" id="GO:0006360">
    <property type="term" value="P:transcription by RNA polymerase I"/>
    <property type="evidence" value="ECO:0007669"/>
    <property type="project" value="TreeGrafter"/>
</dbReference>
<dbReference type="EnsemblPlants" id="OGLUM08G15970.1">
    <property type="protein sequence ID" value="OGLUM08G15970.1"/>
    <property type="gene ID" value="OGLUM08G15970"/>
</dbReference>
<dbReference type="PROSITE" id="PS50067">
    <property type="entry name" value="KINESIN_MOTOR_2"/>
    <property type="match status" value="1"/>
</dbReference>
<dbReference type="InterPro" id="IPR027417">
    <property type="entry name" value="P-loop_NTPase"/>
</dbReference>
<dbReference type="SUPFAM" id="SSF63562">
    <property type="entry name" value="RPB6/omega subunit-like"/>
    <property type="match status" value="1"/>
</dbReference>
<evidence type="ECO:0000313" key="9">
    <source>
        <dbReference type="Proteomes" id="UP000026961"/>
    </source>
</evidence>
<comment type="caution">
    <text evidence="5">Lacks conserved residue(s) required for the propagation of feature annotation.</text>
</comment>
<dbReference type="Gramene" id="OGLUM08G15970.1">
    <property type="protein sequence ID" value="OGLUM08G15970.1"/>
    <property type="gene ID" value="OGLUM08G15970"/>
</dbReference>
<evidence type="ECO:0000256" key="2">
    <source>
        <dbReference type="ARBA" id="ARBA00022701"/>
    </source>
</evidence>
<organism evidence="8">
    <name type="scientific">Oryza glumipatula</name>
    <dbReference type="NCBI Taxonomy" id="40148"/>
    <lineage>
        <taxon>Eukaryota</taxon>
        <taxon>Viridiplantae</taxon>
        <taxon>Streptophyta</taxon>
        <taxon>Embryophyta</taxon>
        <taxon>Tracheophyta</taxon>
        <taxon>Spermatophyta</taxon>
        <taxon>Magnoliopsida</taxon>
        <taxon>Liliopsida</taxon>
        <taxon>Poales</taxon>
        <taxon>Poaceae</taxon>
        <taxon>BOP clade</taxon>
        <taxon>Oryzoideae</taxon>
        <taxon>Oryzeae</taxon>
        <taxon>Oryzinae</taxon>
        <taxon>Oryza</taxon>
    </lineage>
</organism>